<comment type="caution">
    <text evidence="6">The sequence shown here is derived from an EMBL/GenBank/DDBJ whole genome shotgun (WGS) entry which is preliminary data.</text>
</comment>
<evidence type="ECO:0000313" key="6">
    <source>
        <dbReference type="EMBL" id="KAK4204614.1"/>
    </source>
</evidence>
<feature type="transmembrane region" description="Helical" evidence="5">
    <location>
        <begin position="364"/>
        <end position="397"/>
    </location>
</feature>
<protein>
    <recommendedName>
        <fullName evidence="8">MFS transporter</fullName>
    </recommendedName>
</protein>
<evidence type="ECO:0000256" key="2">
    <source>
        <dbReference type="ARBA" id="ARBA00022692"/>
    </source>
</evidence>
<dbReference type="EMBL" id="MU863881">
    <property type="protein sequence ID" value="KAK4204614.1"/>
    <property type="molecule type" value="Genomic_DNA"/>
</dbReference>
<proteinExistence type="predicted"/>
<reference evidence="6" key="2">
    <citation type="submission" date="2023-05" db="EMBL/GenBank/DDBJ databases">
        <authorList>
            <consortium name="Lawrence Berkeley National Laboratory"/>
            <person name="Steindorff A."/>
            <person name="Hensen N."/>
            <person name="Bonometti L."/>
            <person name="Westerberg I."/>
            <person name="Brannstrom I.O."/>
            <person name="Guillou S."/>
            <person name="Cros-Aarteil S."/>
            <person name="Calhoun S."/>
            <person name="Haridas S."/>
            <person name="Kuo A."/>
            <person name="Mondo S."/>
            <person name="Pangilinan J."/>
            <person name="Riley R."/>
            <person name="Labutti K."/>
            <person name="Andreopoulos B."/>
            <person name="Lipzen A."/>
            <person name="Chen C."/>
            <person name="Yanf M."/>
            <person name="Daum C."/>
            <person name="Ng V."/>
            <person name="Clum A."/>
            <person name="Ohm R."/>
            <person name="Martin F."/>
            <person name="Silar P."/>
            <person name="Natvig D."/>
            <person name="Lalanne C."/>
            <person name="Gautier V."/>
            <person name="Ament-Velasquez S.L."/>
            <person name="Kruys A."/>
            <person name="Hutchinson M.I."/>
            <person name="Powell A.J."/>
            <person name="Barry K."/>
            <person name="Miller A.N."/>
            <person name="Grigoriev I.V."/>
            <person name="Debuchy R."/>
            <person name="Gladieux P."/>
            <person name="Thoren M.H."/>
            <person name="Johannesson H."/>
        </authorList>
    </citation>
    <scope>NUCLEOTIDE SEQUENCE</scope>
    <source>
        <strain evidence="6">CBS 315.58</strain>
    </source>
</reference>
<evidence type="ECO:0000256" key="3">
    <source>
        <dbReference type="ARBA" id="ARBA00022989"/>
    </source>
</evidence>
<name>A0AAN6XPU4_9PEZI</name>
<dbReference type="SUPFAM" id="SSF103473">
    <property type="entry name" value="MFS general substrate transporter"/>
    <property type="match status" value="2"/>
</dbReference>
<organism evidence="6 7">
    <name type="scientific">Triangularia verruculosa</name>
    <dbReference type="NCBI Taxonomy" id="2587418"/>
    <lineage>
        <taxon>Eukaryota</taxon>
        <taxon>Fungi</taxon>
        <taxon>Dikarya</taxon>
        <taxon>Ascomycota</taxon>
        <taxon>Pezizomycotina</taxon>
        <taxon>Sordariomycetes</taxon>
        <taxon>Sordariomycetidae</taxon>
        <taxon>Sordariales</taxon>
        <taxon>Podosporaceae</taxon>
        <taxon>Triangularia</taxon>
    </lineage>
</organism>
<evidence type="ECO:0008006" key="8">
    <source>
        <dbReference type="Google" id="ProtNLM"/>
    </source>
</evidence>
<keyword evidence="7" id="KW-1185">Reference proteome</keyword>
<feature type="transmembrane region" description="Helical" evidence="5">
    <location>
        <begin position="44"/>
        <end position="64"/>
    </location>
</feature>
<dbReference type="InterPro" id="IPR036259">
    <property type="entry name" value="MFS_trans_sf"/>
</dbReference>
<accession>A0AAN6XPU4</accession>
<dbReference type="PANTHER" id="PTHR23507">
    <property type="entry name" value="ZGC:174356"/>
    <property type="match status" value="1"/>
</dbReference>
<evidence type="ECO:0000256" key="5">
    <source>
        <dbReference type="SAM" id="Phobius"/>
    </source>
</evidence>
<dbReference type="AlphaFoldDB" id="A0AAN6XPU4"/>
<dbReference type="GO" id="GO:0022857">
    <property type="term" value="F:transmembrane transporter activity"/>
    <property type="evidence" value="ECO:0007669"/>
    <property type="project" value="TreeGrafter"/>
</dbReference>
<evidence type="ECO:0000256" key="4">
    <source>
        <dbReference type="ARBA" id="ARBA00023136"/>
    </source>
</evidence>
<gene>
    <name evidence="6" type="ORF">QBC40DRAFT_292783</name>
</gene>
<sequence length="485" mass="52106">MSAPQDLGIFLPMNDRPPDEATALLGPPAIRPLTEVRHRRGHSVWPAIVAATSVIMLLDIGRYLSLAPQTAILEAIVCRQYYAHAQPSPVSEPGFDRCKIEPIQSEIAFINGWKDVFETLPAILVAVPYGALADRLIGAGGSTLSAIVFAQVADICPAEQRTAAFSFIASTELLNQLFFLPAGAALMTIDPWIPLLMTILLYLLGLACGIFLIRETLPAPAESGATEATAESQSQSVKNSLQTWLRRLASRTNQAVGWINANTRVVAVMMSAFFFAVATQCDSTLLLQYASRRLRWTIGEVSPISRVLLYIDLLIGNLQASILLSFRAGVTLFALVVILPATSRFLLGQLGLHESAKDVRITQACGVSFALGTGTIFLATTWVPLVAGQIIFALGFVYKVSARNLVTQMVEQKQLGTALTAMAIFLQAGGLAGAPLLAVTFRFGMRLGDFWSGMPFLVAGAFSSVGLLAVSVVDATLHQEQTNQS</sequence>
<evidence type="ECO:0000313" key="7">
    <source>
        <dbReference type="Proteomes" id="UP001303160"/>
    </source>
</evidence>
<dbReference type="Proteomes" id="UP001303160">
    <property type="component" value="Unassembled WGS sequence"/>
</dbReference>
<feature type="transmembrane region" description="Helical" evidence="5">
    <location>
        <begin position="265"/>
        <end position="287"/>
    </location>
</feature>
<reference evidence="6" key="1">
    <citation type="journal article" date="2023" name="Mol. Phylogenet. Evol.">
        <title>Genome-scale phylogeny and comparative genomics of the fungal order Sordariales.</title>
        <authorList>
            <person name="Hensen N."/>
            <person name="Bonometti L."/>
            <person name="Westerberg I."/>
            <person name="Brannstrom I.O."/>
            <person name="Guillou S."/>
            <person name="Cros-Aarteil S."/>
            <person name="Calhoun S."/>
            <person name="Haridas S."/>
            <person name="Kuo A."/>
            <person name="Mondo S."/>
            <person name="Pangilinan J."/>
            <person name="Riley R."/>
            <person name="LaButti K."/>
            <person name="Andreopoulos B."/>
            <person name="Lipzen A."/>
            <person name="Chen C."/>
            <person name="Yan M."/>
            <person name="Daum C."/>
            <person name="Ng V."/>
            <person name="Clum A."/>
            <person name="Steindorff A."/>
            <person name="Ohm R.A."/>
            <person name="Martin F."/>
            <person name="Silar P."/>
            <person name="Natvig D.O."/>
            <person name="Lalanne C."/>
            <person name="Gautier V."/>
            <person name="Ament-Velasquez S.L."/>
            <person name="Kruys A."/>
            <person name="Hutchinson M.I."/>
            <person name="Powell A.J."/>
            <person name="Barry K."/>
            <person name="Miller A.N."/>
            <person name="Grigoriev I.V."/>
            <person name="Debuchy R."/>
            <person name="Gladieux P."/>
            <person name="Hiltunen Thoren M."/>
            <person name="Johannesson H."/>
        </authorList>
    </citation>
    <scope>NUCLEOTIDE SEQUENCE</scope>
    <source>
        <strain evidence="6">CBS 315.58</strain>
    </source>
</reference>
<feature type="transmembrane region" description="Helical" evidence="5">
    <location>
        <begin position="192"/>
        <end position="213"/>
    </location>
</feature>
<keyword evidence="4 5" id="KW-0472">Membrane</keyword>
<feature type="transmembrane region" description="Helical" evidence="5">
    <location>
        <begin position="450"/>
        <end position="473"/>
    </location>
</feature>
<keyword evidence="3 5" id="KW-1133">Transmembrane helix</keyword>
<dbReference type="GO" id="GO:0016020">
    <property type="term" value="C:membrane"/>
    <property type="evidence" value="ECO:0007669"/>
    <property type="project" value="UniProtKB-SubCell"/>
</dbReference>
<evidence type="ECO:0000256" key="1">
    <source>
        <dbReference type="ARBA" id="ARBA00004141"/>
    </source>
</evidence>
<comment type="subcellular location">
    <subcellularLocation>
        <location evidence="1">Membrane</location>
        <topology evidence="1">Multi-pass membrane protein</topology>
    </subcellularLocation>
</comment>
<keyword evidence="2 5" id="KW-0812">Transmembrane</keyword>
<dbReference type="Gene3D" id="1.20.1250.20">
    <property type="entry name" value="MFS general substrate transporter like domains"/>
    <property type="match status" value="2"/>
</dbReference>
<feature type="transmembrane region" description="Helical" evidence="5">
    <location>
        <begin position="417"/>
        <end position="438"/>
    </location>
</feature>
<dbReference type="PANTHER" id="PTHR23507:SF1">
    <property type="entry name" value="FI18259P1-RELATED"/>
    <property type="match status" value="1"/>
</dbReference>